<evidence type="ECO:0000313" key="2">
    <source>
        <dbReference type="Proteomes" id="UP001154252"/>
    </source>
</evidence>
<protein>
    <submittedName>
        <fullName evidence="1">Uncharacterized protein</fullName>
    </submittedName>
</protein>
<gene>
    <name evidence="1" type="ORF">PEGY_LOCUS10603</name>
</gene>
<evidence type="ECO:0000313" key="1">
    <source>
        <dbReference type="EMBL" id="CAG8909805.1"/>
    </source>
</evidence>
<proteinExistence type="predicted"/>
<dbReference type="AlphaFoldDB" id="A0A9W4KR58"/>
<dbReference type="Proteomes" id="UP001154252">
    <property type="component" value="Unassembled WGS sequence"/>
</dbReference>
<organism evidence="1 2">
    <name type="scientific">Penicillium egyptiacum</name>
    <dbReference type="NCBI Taxonomy" id="1303716"/>
    <lineage>
        <taxon>Eukaryota</taxon>
        <taxon>Fungi</taxon>
        <taxon>Dikarya</taxon>
        <taxon>Ascomycota</taxon>
        <taxon>Pezizomycotina</taxon>
        <taxon>Eurotiomycetes</taxon>
        <taxon>Eurotiomycetidae</taxon>
        <taxon>Eurotiales</taxon>
        <taxon>Aspergillaceae</taxon>
        <taxon>Penicillium</taxon>
    </lineage>
</organism>
<dbReference type="SUPFAM" id="SSF56059">
    <property type="entry name" value="Glutathione synthetase ATP-binding domain-like"/>
    <property type="match status" value="1"/>
</dbReference>
<name>A0A9W4KR58_9EURO</name>
<dbReference type="EMBL" id="CAJVRC010000904">
    <property type="protein sequence ID" value="CAG8909805.1"/>
    <property type="molecule type" value="Genomic_DNA"/>
</dbReference>
<accession>A0A9W4KR58</accession>
<reference evidence="1" key="1">
    <citation type="submission" date="2021-07" db="EMBL/GenBank/DDBJ databases">
        <authorList>
            <person name="Branca A.L. A."/>
        </authorList>
    </citation>
    <scope>NUCLEOTIDE SEQUENCE</scope>
</reference>
<dbReference type="OrthoDB" id="2117718at2759"/>
<keyword evidence="2" id="KW-1185">Reference proteome</keyword>
<sequence length="176" mass="19554">MPQQISLRCVNDLRTMFLVHDKRMLSLVLKELDSLVARNALSSCLAGILNCRLVHTIIPGSAKLENSTSSCQTGVCIKDSYLLKPVRSGKGSWILFGDQVTQEEWVSLLQGMRDPCLKDGKTTYVVQKRIEQRKYDVLLEEDAGVGNFPLVGTFHITNGAFIGLGLWRSGPVEFVL</sequence>
<comment type="caution">
    <text evidence="1">The sequence shown here is derived from an EMBL/GenBank/DDBJ whole genome shotgun (WGS) entry which is preliminary data.</text>
</comment>